<keyword evidence="5" id="KW-0067">ATP-binding</keyword>
<sequence>MQLIHPYLEQAVQEEISYSRALAAENLKASPNELRKQGLSLFPCEIADIRSGIDGDFYQLETSFVINNTYFKRGATVLLHVESKSYKARIVELNAYSLLLFCKEEPEGNLREHSVRVDFTPDDRTLECMQLGLRFLKEHKQLQEFESSFQTEKAPHLFKHPALNRSQQEAVGAILSPELTTVIQGPPGTGKTHTLSIAIEELVKRGKKVLVTAPSNTAVDNLCKKIVASKISLLRIGNNEKVASEIMPFTIDAYLDSGKAAQYGQTLKKQIQKAEQIANRYIRNYTKEAADERRNARKELRELQRELRKLAHDSEEQLIESSSVVAGTPVGLFNVLSKNHSFDVVIMDEAGQGLAPLSWLVASFGKKLVLCGDPQQLPPVVLSTKAFQLGLSKSLLETAAAIRKPILLNEQYRMSPEIVSVINPYFYQGLLQTVADMPPGQIQFIDMAGFGNGETPNETTGSFENEDEIGIIQKLVESESLDPKRTVILAPYSAQIARLQKELGNKWKVSTIDSIQGQEAENIVVSFTRSNPDGIIGFLSDYRRTNVAISRAKRSCYLIGDSATLGNDAFYSELLNEIEQHGVYRSAWEFNL</sequence>
<evidence type="ECO:0000259" key="7">
    <source>
        <dbReference type="SMART" id="SM00382"/>
    </source>
</evidence>
<dbReference type="SMART" id="SM00487">
    <property type="entry name" value="DEXDc"/>
    <property type="match status" value="1"/>
</dbReference>
<organism evidence="9 10">
    <name type="scientific">Fluviicola chungangensis</name>
    <dbReference type="NCBI Taxonomy" id="2597671"/>
    <lineage>
        <taxon>Bacteria</taxon>
        <taxon>Pseudomonadati</taxon>
        <taxon>Bacteroidota</taxon>
        <taxon>Flavobacteriia</taxon>
        <taxon>Flavobacteriales</taxon>
        <taxon>Crocinitomicaceae</taxon>
        <taxon>Fluviicola</taxon>
    </lineage>
</organism>
<name>A0A556MJR0_9FLAO</name>
<dbReference type="AlphaFoldDB" id="A0A556MJR0"/>
<keyword evidence="2" id="KW-0547">Nucleotide-binding</keyword>
<dbReference type="SUPFAM" id="SSF52540">
    <property type="entry name" value="P-loop containing nucleoside triphosphate hydrolases"/>
    <property type="match status" value="1"/>
</dbReference>
<evidence type="ECO:0000259" key="8">
    <source>
        <dbReference type="SMART" id="SM00487"/>
    </source>
</evidence>
<evidence type="ECO:0000256" key="2">
    <source>
        <dbReference type="ARBA" id="ARBA00022741"/>
    </source>
</evidence>
<keyword evidence="4" id="KW-0347">Helicase</keyword>
<dbReference type="InterPro" id="IPR047187">
    <property type="entry name" value="SF1_C_Upf1"/>
</dbReference>
<dbReference type="PANTHER" id="PTHR43788:SF8">
    <property type="entry name" value="DNA-BINDING PROTEIN SMUBP-2"/>
    <property type="match status" value="1"/>
</dbReference>
<dbReference type="Pfam" id="PF13087">
    <property type="entry name" value="AAA_12"/>
    <property type="match status" value="1"/>
</dbReference>
<dbReference type="CDD" id="cd18808">
    <property type="entry name" value="SF1_C_Upf1"/>
    <property type="match status" value="1"/>
</dbReference>
<feature type="coiled-coil region" evidence="6">
    <location>
        <begin position="264"/>
        <end position="320"/>
    </location>
</feature>
<gene>
    <name evidence="9" type="ORF">FO442_16045</name>
</gene>
<dbReference type="GO" id="GO:0043139">
    <property type="term" value="F:5'-3' DNA helicase activity"/>
    <property type="evidence" value="ECO:0007669"/>
    <property type="project" value="TreeGrafter"/>
</dbReference>
<dbReference type="InterPro" id="IPR041679">
    <property type="entry name" value="DNA2/NAM7-like_C"/>
</dbReference>
<evidence type="ECO:0000313" key="10">
    <source>
        <dbReference type="Proteomes" id="UP000316008"/>
    </source>
</evidence>
<dbReference type="InterPro" id="IPR003593">
    <property type="entry name" value="AAA+_ATPase"/>
</dbReference>
<proteinExistence type="inferred from homology"/>
<comment type="caution">
    <text evidence="9">The sequence shown here is derived from an EMBL/GenBank/DDBJ whole genome shotgun (WGS) entry which is preliminary data.</text>
</comment>
<dbReference type="OrthoDB" id="9757917at2"/>
<dbReference type="GO" id="GO:0016787">
    <property type="term" value="F:hydrolase activity"/>
    <property type="evidence" value="ECO:0007669"/>
    <property type="project" value="UniProtKB-KW"/>
</dbReference>
<dbReference type="InterPro" id="IPR041677">
    <property type="entry name" value="DNA2/NAM7_AAA_11"/>
</dbReference>
<evidence type="ECO:0000256" key="5">
    <source>
        <dbReference type="ARBA" id="ARBA00022840"/>
    </source>
</evidence>
<dbReference type="Pfam" id="PF13086">
    <property type="entry name" value="AAA_11"/>
    <property type="match status" value="1"/>
</dbReference>
<dbReference type="EMBL" id="VLPL01000009">
    <property type="protein sequence ID" value="TSJ40109.1"/>
    <property type="molecule type" value="Genomic_DNA"/>
</dbReference>
<keyword evidence="6" id="KW-0175">Coiled coil</keyword>
<keyword evidence="10" id="KW-1185">Reference proteome</keyword>
<evidence type="ECO:0000256" key="4">
    <source>
        <dbReference type="ARBA" id="ARBA00022806"/>
    </source>
</evidence>
<dbReference type="SMART" id="SM00382">
    <property type="entry name" value="AAA"/>
    <property type="match status" value="1"/>
</dbReference>
<keyword evidence="3" id="KW-0378">Hydrolase</keyword>
<dbReference type="Gene3D" id="2.40.30.270">
    <property type="match status" value="1"/>
</dbReference>
<evidence type="ECO:0000256" key="1">
    <source>
        <dbReference type="ARBA" id="ARBA00007913"/>
    </source>
</evidence>
<dbReference type="InterPro" id="IPR014001">
    <property type="entry name" value="Helicase_ATP-bd"/>
</dbReference>
<dbReference type="InterPro" id="IPR050534">
    <property type="entry name" value="Coronavir_polyprotein_1ab"/>
</dbReference>
<dbReference type="GO" id="GO:0005524">
    <property type="term" value="F:ATP binding"/>
    <property type="evidence" value="ECO:0007669"/>
    <property type="project" value="UniProtKB-KW"/>
</dbReference>
<evidence type="ECO:0000313" key="9">
    <source>
        <dbReference type="EMBL" id="TSJ40109.1"/>
    </source>
</evidence>
<dbReference type="Gene3D" id="3.40.50.300">
    <property type="entry name" value="P-loop containing nucleotide triphosphate hydrolases"/>
    <property type="match status" value="2"/>
</dbReference>
<dbReference type="RefSeq" id="WP_144334237.1">
    <property type="nucleotide sequence ID" value="NZ_VLPL01000009.1"/>
</dbReference>
<reference evidence="9 10" key="1">
    <citation type="submission" date="2019-07" db="EMBL/GenBank/DDBJ databases">
        <authorList>
            <person name="Huq M.A."/>
        </authorList>
    </citation>
    <scope>NUCLEOTIDE SEQUENCE [LARGE SCALE GENOMIC DNA]</scope>
    <source>
        <strain evidence="9 10">MAH-3</strain>
    </source>
</reference>
<feature type="domain" description="Helicase ATP-binding" evidence="8">
    <location>
        <begin position="159"/>
        <end position="434"/>
    </location>
</feature>
<protein>
    <submittedName>
        <fullName evidence="9">AAA family ATPase</fullName>
    </submittedName>
</protein>
<evidence type="ECO:0000256" key="6">
    <source>
        <dbReference type="SAM" id="Coils"/>
    </source>
</evidence>
<dbReference type="PANTHER" id="PTHR43788">
    <property type="entry name" value="DNA2/NAM7 HELICASE FAMILY MEMBER"/>
    <property type="match status" value="1"/>
</dbReference>
<dbReference type="Proteomes" id="UP000316008">
    <property type="component" value="Unassembled WGS sequence"/>
</dbReference>
<comment type="similarity">
    <text evidence="1">Belongs to the DNA2/NAM7 helicase family.</text>
</comment>
<dbReference type="InterPro" id="IPR027417">
    <property type="entry name" value="P-loop_NTPase"/>
</dbReference>
<evidence type="ECO:0000256" key="3">
    <source>
        <dbReference type="ARBA" id="ARBA00022801"/>
    </source>
</evidence>
<feature type="domain" description="AAA+ ATPase" evidence="7">
    <location>
        <begin position="177"/>
        <end position="395"/>
    </location>
</feature>
<accession>A0A556MJR0</accession>